<evidence type="ECO:0000256" key="10">
    <source>
        <dbReference type="ARBA" id="ARBA00054027"/>
    </source>
</evidence>
<dbReference type="EMBL" id="JACHWY010000001">
    <property type="protein sequence ID" value="MBB3046539.1"/>
    <property type="molecule type" value="Genomic_DNA"/>
</dbReference>
<evidence type="ECO:0000313" key="15">
    <source>
        <dbReference type="EMBL" id="MBB3046539.1"/>
    </source>
</evidence>
<dbReference type="Proteomes" id="UP000537130">
    <property type="component" value="Unassembled WGS sequence"/>
</dbReference>
<reference evidence="15 16" key="1">
    <citation type="submission" date="2020-08" db="EMBL/GenBank/DDBJ databases">
        <title>Genomic Encyclopedia of Type Strains, Phase III (KMG-III): the genomes of soil and plant-associated and newly described type strains.</title>
        <authorList>
            <person name="Whitman W."/>
        </authorList>
    </citation>
    <scope>NUCLEOTIDE SEQUENCE [LARGE SCALE GENOMIC DNA]</scope>
    <source>
        <strain evidence="15 16">CECT 8654</strain>
    </source>
</reference>
<evidence type="ECO:0000256" key="8">
    <source>
        <dbReference type="ARBA" id="ARBA00035676"/>
    </source>
</evidence>
<protein>
    <recommendedName>
        <fullName evidence="11 12">Aminodeoxychorismate lyase</fullName>
        <ecNumber evidence="8 12">4.1.3.38</ecNumber>
    </recommendedName>
</protein>
<comment type="cofactor">
    <cofactor evidence="1 14">
        <name>pyridoxal 5'-phosphate</name>
        <dbReference type="ChEBI" id="CHEBI:597326"/>
    </cofactor>
</comment>
<evidence type="ECO:0000256" key="14">
    <source>
        <dbReference type="RuleBase" id="RU004516"/>
    </source>
</evidence>
<dbReference type="NCBIfam" id="TIGR03461">
    <property type="entry name" value="pabC_Proteo"/>
    <property type="match status" value="1"/>
</dbReference>
<organism evidence="15 16">
    <name type="scientific">Litorivivens lipolytica</name>
    <dbReference type="NCBI Taxonomy" id="1524264"/>
    <lineage>
        <taxon>Bacteria</taxon>
        <taxon>Pseudomonadati</taxon>
        <taxon>Pseudomonadota</taxon>
        <taxon>Gammaproteobacteria</taxon>
        <taxon>Litorivivens</taxon>
    </lineage>
</organism>
<dbReference type="PROSITE" id="PS00770">
    <property type="entry name" value="AA_TRANSFER_CLASS_4"/>
    <property type="match status" value="1"/>
</dbReference>
<gene>
    <name evidence="15" type="ORF">FHR99_000775</name>
</gene>
<evidence type="ECO:0000256" key="6">
    <source>
        <dbReference type="ARBA" id="ARBA00023239"/>
    </source>
</evidence>
<comment type="similarity">
    <text evidence="2 13">Belongs to the class-IV pyridoxal-phosphate-dependent aminotransferase family.</text>
</comment>
<evidence type="ECO:0000256" key="12">
    <source>
        <dbReference type="NCBIfam" id="TIGR03461"/>
    </source>
</evidence>
<comment type="pathway">
    <text evidence="7">Cofactor biosynthesis; tetrahydrofolate biosynthesis; 4-aminobenzoate from chorismate: step 2/2.</text>
</comment>
<proteinExistence type="inferred from homology"/>
<dbReference type="InterPro" id="IPR036038">
    <property type="entry name" value="Aminotransferase-like"/>
</dbReference>
<evidence type="ECO:0000256" key="3">
    <source>
        <dbReference type="ARBA" id="ARBA00011738"/>
    </source>
</evidence>
<dbReference type="InterPro" id="IPR050571">
    <property type="entry name" value="Class-IV_PLP-Dep_Aminotrnsfr"/>
</dbReference>
<dbReference type="InterPro" id="IPR017824">
    <property type="entry name" value="Aminodeoxychorismate_lyase_IV"/>
</dbReference>
<evidence type="ECO:0000256" key="7">
    <source>
        <dbReference type="ARBA" id="ARBA00035633"/>
    </source>
</evidence>
<evidence type="ECO:0000256" key="5">
    <source>
        <dbReference type="ARBA" id="ARBA00022909"/>
    </source>
</evidence>
<evidence type="ECO:0000256" key="4">
    <source>
        <dbReference type="ARBA" id="ARBA00022898"/>
    </source>
</evidence>
<comment type="function">
    <text evidence="10">Involved in the biosynthesis of p-aminobenzoate (PABA), a precursor of tetrahydrofolate. Converts 4-amino-4-deoxychorismate into 4-aminobenzoate (PABA) and pyruvate.</text>
</comment>
<sequence length="273" mass="30585">MQTLHNGKPAQSLPFEDRGWALGDALFETLLVRQGRAVWLDEHLQRLQQGCAQIQLDFPEKALRTEIDALLKSHPSERAVLRLCLSRDSLGLRGYAAATRTPHRYCQIVPVPEPVREYWEQGVRAFVAQTRLPEQGQLAGIKHTNRLPHVLARAERPQSDFSEGLMLSVSGLVIEGIASNCFIAKNEVLFTPLLDQAGVAGIARKKVIQSAQVAGVPVIERRLTMADITAADELFFCNSLIGLWPVRQLDCLSYSSFKLCQWVQRDLESVWYG</sequence>
<dbReference type="InterPro" id="IPR043131">
    <property type="entry name" value="BCAT-like_N"/>
</dbReference>
<dbReference type="GO" id="GO:0008153">
    <property type="term" value="P:4-aminobenzoate biosynthetic process"/>
    <property type="evidence" value="ECO:0007669"/>
    <property type="project" value="UniProtKB-UniRule"/>
</dbReference>
<comment type="catalytic activity">
    <reaction evidence="9">
        <text>4-amino-4-deoxychorismate = 4-aminobenzoate + pyruvate + H(+)</text>
        <dbReference type="Rhea" id="RHEA:16201"/>
        <dbReference type="ChEBI" id="CHEBI:15361"/>
        <dbReference type="ChEBI" id="CHEBI:15378"/>
        <dbReference type="ChEBI" id="CHEBI:17836"/>
        <dbReference type="ChEBI" id="CHEBI:58406"/>
        <dbReference type="EC" id="4.1.3.38"/>
    </reaction>
</comment>
<dbReference type="InterPro" id="IPR043132">
    <property type="entry name" value="BCAT-like_C"/>
</dbReference>
<dbReference type="FunFam" id="3.20.10.10:FF:000002">
    <property type="entry name" value="D-alanine aminotransferase"/>
    <property type="match status" value="1"/>
</dbReference>
<dbReference type="GO" id="GO:0005829">
    <property type="term" value="C:cytosol"/>
    <property type="evidence" value="ECO:0007669"/>
    <property type="project" value="TreeGrafter"/>
</dbReference>
<dbReference type="PANTHER" id="PTHR42743">
    <property type="entry name" value="AMINO-ACID AMINOTRANSFERASE"/>
    <property type="match status" value="1"/>
</dbReference>
<dbReference type="RefSeq" id="WP_183409229.1">
    <property type="nucleotide sequence ID" value="NZ_JACHWY010000001.1"/>
</dbReference>
<dbReference type="Gene3D" id="3.20.10.10">
    <property type="entry name" value="D-amino Acid Aminotransferase, subunit A, domain 2"/>
    <property type="match status" value="1"/>
</dbReference>
<evidence type="ECO:0000313" key="16">
    <source>
        <dbReference type="Proteomes" id="UP000537130"/>
    </source>
</evidence>
<dbReference type="EC" id="4.1.3.38" evidence="8 12"/>
<keyword evidence="5" id="KW-0289">Folate biosynthesis</keyword>
<evidence type="ECO:0000256" key="2">
    <source>
        <dbReference type="ARBA" id="ARBA00009320"/>
    </source>
</evidence>
<evidence type="ECO:0000256" key="1">
    <source>
        <dbReference type="ARBA" id="ARBA00001933"/>
    </source>
</evidence>
<keyword evidence="6 15" id="KW-0456">Lyase</keyword>
<dbReference type="Pfam" id="PF01063">
    <property type="entry name" value="Aminotran_4"/>
    <property type="match status" value="1"/>
</dbReference>
<dbReference type="GO" id="GO:0008696">
    <property type="term" value="F:4-amino-4-deoxychorismate lyase activity"/>
    <property type="evidence" value="ECO:0007669"/>
    <property type="project" value="UniProtKB-UniRule"/>
</dbReference>
<keyword evidence="16" id="KW-1185">Reference proteome</keyword>
<dbReference type="GO" id="GO:0030170">
    <property type="term" value="F:pyridoxal phosphate binding"/>
    <property type="evidence" value="ECO:0007669"/>
    <property type="project" value="InterPro"/>
</dbReference>
<dbReference type="InterPro" id="IPR018300">
    <property type="entry name" value="Aminotrans_IV_CS"/>
</dbReference>
<keyword evidence="4 14" id="KW-0663">Pyridoxal phosphate</keyword>
<comment type="caution">
    <text evidence="15">The sequence shown here is derived from an EMBL/GenBank/DDBJ whole genome shotgun (WGS) entry which is preliminary data.</text>
</comment>
<dbReference type="InterPro" id="IPR001544">
    <property type="entry name" value="Aminotrans_IV"/>
</dbReference>
<evidence type="ECO:0000256" key="11">
    <source>
        <dbReference type="ARBA" id="ARBA00069174"/>
    </source>
</evidence>
<dbReference type="Gene3D" id="3.30.470.10">
    <property type="match status" value="1"/>
</dbReference>
<dbReference type="AlphaFoldDB" id="A0A7W4W372"/>
<evidence type="ECO:0000256" key="9">
    <source>
        <dbReference type="ARBA" id="ARBA00049529"/>
    </source>
</evidence>
<dbReference type="SUPFAM" id="SSF56752">
    <property type="entry name" value="D-aminoacid aminotransferase-like PLP-dependent enzymes"/>
    <property type="match status" value="1"/>
</dbReference>
<dbReference type="GO" id="GO:0046656">
    <property type="term" value="P:folic acid biosynthetic process"/>
    <property type="evidence" value="ECO:0007669"/>
    <property type="project" value="UniProtKB-KW"/>
</dbReference>
<name>A0A7W4W372_9GAMM</name>
<accession>A0A7W4W372</accession>
<comment type="subunit">
    <text evidence="3">Homodimer.</text>
</comment>
<dbReference type="PANTHER" id="PTHR42743:SF2">
    <property type="entry name" value="AMINODEOXYCHORISMATE LYASE"/>
    <property type="match status" value="1"/>
</dbReference>
<evidence type="ECO:0000256" key="13">
    <source>
        <dbReference type="RuleBase" id="RU004106"/>
    </source>
</evidence>